<protein>
    <recommendedName>
        <fullName evidence="2">T4 RNA ligase 1-like N-terminal domain-containing protein</fullName>
    </recommendedName>
</protein>
<evidence type="ECO:0008006" key="2">
    <source>
        <dbReference type="Google" id="ProtNLM"/>
    </source>
</evidence>
<evidence type="ECO:0000313" key="1">
    <source>
        <dbReference type="EMBL" id="QHU33830.1"/>
    </source>
</evidence>
<name>A0A6C0LTW4_9ZZZZ</name>
<proteinExistence type="predicted"/>
<dbReference type="EMBL" id="MN740564">
    <property type="protein sequence ID" value="QHU33830.1"/>
    <property type="molecule type" value="Genomic_DNA"/>
</dbReference>
<organism evidence="1">
    <name type="scientific">viral metagenome</name>
    <dbReference type="NCBI Taxonomy" id="1070528"/>
    <lineage>
        <taxon>unclassified sequences</taxon>
        <taxon>metagenomes</taxon>
        <taxon>organismal metagenomes</taxon>
    </lineage>
</organism>
<dbReference type="AlphaFoldDB" id="A0A6C0LTW4"/>
<accession>A0A6C0LTW4</accession>
<reference evidence="1" key="1">
    <citation type="journal article" date="2020" name="Nature">
        <title>Giant virus diversity and host interactions through global metagenomics.</title>
        <authorList>
            <person name="Schulz F."/>
            <person name="Roux S."/>
            <person name="Paez-Espino D."/>
            <person name="Jungbluth S."/>
            <person name="Walsh D.A."/>
            <person name="Denef V.J."/>
            <person name="McMahon K.D."/>
            <person name="Konstantinidis K.T."/>
            <person name="Eloe-Fadrosh E.A."/>
            <person name="Kyrpides N.C."/>
            <person name="Woyke T."/>
        </authorList>
    </citation>
    <scope>NUCLEOTIDE SEQUENCE</scope>
    <source>
        <strain evidence="1">GVMAG-S-1016704-142</strain>
    </source>
</reference>
<sequence length="414" mass="47452">MTAEITENIQKCITRDLINSLTPFIRATDTDTDTGLVNFCYVNNPEINKEYEDNKDMINACRGIVFDKSTTVMSAFSHVPDYSADDVTVLAEFKKLAGDNMSMDDDVDIINKGVIKCRFFEAHEGVLIRMFYYSGKWFVTTHRKLNAFTSKWGGNESHGTSFKNALKEQLGESGNPLDLLKEKLDTSRQYMFLVRNTKDNRIVCSAPENPTVYHVGTFIDGVLVLDDDTIPITKPREITITTIDDMYNHVSTSDVTASPGLIAFAPGNSQFKITNSEYTRLFNIRGNQSSIKFRYLQLRSKPLDRDMLMKLYPEFVPEFEKYEDALTQVTINIHTAYIDRFINKNHVVVPHAEYNIIKTAHAWFHQDRTTRMVTKNVIWDILAEQPPPSLNQMIKRILYPPRHAHVAKEEAQTH</sequence>